<dbReference type="AlphaFoldDB" id="A0A2V5GS33"/>
<dbReference type="EMBL" id="KZ825228">
    <property type="protein sequence ID" value="PYI13848.1"/>
    <property type="molecule type" value="Genomic_DNA"/>
</dbReference>
<reference evidence="1 2" key="1">
    <citation type="submission" date="2018-02" db="EMBL/GenBank/DDBJ databases">
        <title>The genomes of Aspergillus section Nigri reveals drivers in fungal speciation.</title>
        <authorList>
            <consortium name="DOE Joint Genome Institute"/>
            <person name="Vesth T.C."/>
            <person name="Nybo J."/>
            <person name="Theobald S."/>
            <person name="Brandl J."/>
            <person name="Frisvad J.C."/>
            <person name="Nielsen K.F."/>
            <person name="Lyhne E.K."/>
            <person name="Kogle M.E."/>
            <person name="Kuo A."/>
            <person name="Riley R."/>
            <person name="Clum A."/>
            <person name="Nolan M."/>
            <person name="Lipzen A."/>
            <person name="Salamov A."/>
            <person name="Henrissat B."/>
            <person name="Wiebenga A."/>
            <person name="De vries R.P."/>
            <person name="Grigoriev I.V."/>
            <person name="Mortensen U.H."/>
            <person name="Andersen M.R."/>
            <person name="Baker S.E."/>
        </authorList>
    </citation>
    <scope>NUCLEOTIDE SEQUENCE [LARGE SCALE GENOMIC DNA]</scope>
    <source>
        <strain evidence="1 2">CBS 115571</strain>
    </source>
</reference>
<accession>A0A2V5GS33</accession>
<proteinExistence type="predicted"/>
<organism evidence="1 2">
    <name type="scientific">Aspergillus violaceofuscus (strain CBS 115571)</name>
    <dbReference type="NCBI Taxonomy" id="1450538"/>
    <lineage>
        <taxon>Eukaryota</taxon>
        <taxon>Fungi</taxon>
        <taxon>Dikarya</taxon>
        <taxon>Ascomycota</taxon>
        <taxon>Pezizomycotina</taxon>
        <taxon>Eurotiomycetes</taxon>
        <taxon>Eurotiomycetidae</taxon>
        <taxon>Eurotiales</taxon>
        <taxon>Aspergillaceae</taxon>
        <taxon>Aspergillus</taxon>
    </lineage>
</organism>
<evidence type="ECO:0000313" key="2">
    <source>
        <dbReference type="Proteomes" id="UP000249829"/>
    </source>
</evidence>
<name>A0A2V5GS33_ASPV1</name>
<dbReference type="Proteomes" id="UP000249829">
    <property type="component" value="Unassembled WGS sequence"/>
</dbReference>
<gene>
    <name evidence="1" type="ORF">BO99DRAFT_477429</name>
</gene>
<sequence>MALSQEQGTQIVSSLSYRLKSTVAFEYFMDDDQFGGEDVRSIAEFLHYRYFPRPGMGRMNWYSWYLEEGLNGSVDLPEYTYDKKGHFEIYYGEVYCRVPGCNKKRIWSPAQGRNDMTVELAANYRSMR</sequence>
<protein>
    <submittedName>
        <fullName evidence="1">Uncharacterized protein</fullName>
    </submittedName>
</protein>
<evidence type="ECO:0000313" key="1">
    <source>
        <dbReference type="EMBL" id="PYI13848.1"/>
    </source>
</evidence>
<keyword evidence="2" id="KW-1185">Reference proteome</keyword>